<proteinExistence type="predicted"/>
<evidence type="ECO:0000313" key="1">
    <source>
        <dbReference type="EMBL" id="CAH0002047.1"/>
    </source>
</evidence>
<sequence>MLSIDMFIWRKPGVTPSKVHSNVYFGGAGIKRVLEETDYDTVQGCDDDGRRDFADDMVRELPDGHGQLKIMMEELVGGTAKGGLGGREKGCRTWD</sequence>
<gene>
    <name evidence="1" type="ORF">CBYS24578_00001814</name>
</gene>
<dbReference type="EMBL" id="CABFNO020001560">
    <property type="protein sequence ID" value="CAH0002047.1"/>
    <property type="molecule type" value="Genomic_DNA"/>
</dbReference>
<name>A0A9N9YCL2_9HYPO</name>
<keyword evidence="2" id="KW-1185">Reference proteome</keyword>
<organism evidence="1 2">
    <name type="scientific">Clonostachys byssicola</name>
    <dbReference type="NCBI Taxonomy" id="160290"/>
    <lineage>
        <taxon>Eukaryota</taxon>
        <taxon>Fungi</taxon>
        <taxon>Dikarya</taxon>
        <taxon>Ascomycota</taxon>
        <taxon>Pezizomycotina</taxon>
        <taxon>Sordariomycetes</taxon>
        <taxon>Hypocreomycetidae</taxon>
        <taxon>Hypocreales</taxon>
        <taxon>Bionectriaceae</taxon>
        <taxon>Clonostachys</taxon>
    </lineage>
</organism>
<dbReference type="AlphaFoldDB" id="A0A9N9YCL2"/>
<dbReference type="Proteomes" id="UP000754883">
    <property type="component" value="Unassembled WGS sequence"/>
</dbReference>
<accession>A0A9N9YCL2</accession>
<reference evidence="1" key="1">
    <citation type="submission" date="2021-10" db="EMBL/GenBank/DDBJ databases">
        <authorList>
            <person name="Piombo E."/>
        </authorList>
    </citation>
    <scope>NUCLEOTIDE SEQUENCE</scope>
</reference>
<evidence type="ECO:0000313" key="2">
    <source>
        <dbReference type="Proteomes" id="UP000754883"/>
    </source>
</evidence>
<protein>
    <submittedName>
        <fullName evidence="1">Uncharacterized protein</fullName>
    </submittedName>
</protein>
<comment type="caution">
    <text evidence="1">The sequence shown here is derived from an EMBL/GenBank/DDBJ whole genome shotgun (WGS) entry which is preliminary data.</text>
</comment>